<evidence type="ECO:0000313" key="2">
    <source>
        <dbReference type="EMBL" id="PSR26104.1"/>
    </source>
</evidence>
<feature type="transmembrane region" description="Helical" evidence="1">
    <location>
        <begin position="116"/>
        <end position="135"/>
    </location>
</feature>
<keyword evidence="1" id="KW-0472">Membrane</keyword>
<keyword evidence="1" id="KW-0812">Transmembrane</keyword>
<comment type="caution">
    <text evidence="2">The sequence shown here is derived from an EMBL/GenBank/DDBJ whole genome shotgun (WGS) entry which is preliminary data.</text>
</comment>
<protein>
    <recommendedName>
        <fullName evidence="4">YfhO family protein</fullName>
    </recommendedName>
</protein>
<evidence type="ECO:0008006" key="4">
    <source>
        <dbReference type="Google" id="ProtNLM"/>
    </source>
</evidence>
<feature type="transmembrane region" description="Helical" evidence="1">
    <location>
        <begin position="345"/>
        <end position="365"/>
    </location>
</feature>
<evidence type="ECO:0000313" key="3">
    <source>
        <dbReference type="Proteomes" id="UP000242699"/>
    </source>
</evidence>
<sequence length="628" mass="71142">MKSSITTDTQHRANVDASLMRHGLAFVLFLILSVIFFGIPVLSHMTTRYVGPTQDPTQFIMAMLWWPRALFHGTNPFIDRWIWMPGGQNLLWVTSMPLISLIMSPVTAIVGPVASYNIAMLLGPVLCAWAMYFLLSVLTKQWALQMWGGYVFGFSSYILGETLGHLILIWAFPLPLLVLIGIHVYRMQANSVIPPRRYRIWAVTLLIFLFGSTMEIFATFVFFSTLALIIAHLFAIKNPLLRHRVLSLSRWVLTTYILVALAISPLVAWMLAHPSYSGPPYSPAMFSANLLNYFIPTPLTWLGGMEFWRFSSTFTGNLTEQGAYLGLPLILLTLLAVIQNRSQFWIKTITATLAMVVVFSFGPVLHIGRHIVLPFLPWLLFTHIPLLQDALPTRFTLYVFFLVTVLTILGLEKLPRDRIYSQYLLLAGLVPLFLLPNLTLGKNIRWTPLRIPPLFSVKARYQKLIPRHSNVLMFPYGHYGNGIAIQAQTHFWFRLADGYWSPPPPAYNSWPLVQQLWSSPRIVVNPALNWQLAAMLKAQQVERVVAIKPDIQSASLLLRNIPGVRLIYSGSHTRVWAVSFPDTYRGNPSLSSVLTRSNLLQEKALRQGALSWLFQHGRLSVALLSHDA</sequence>
<reference evidence="2 3" key="1">
    <citation type="journal article" date="2014" name="BMC Genomics">
        <title>Comparison of environmental and isolate Sulfobacillus genomes reveals diverse carbon, sulfur, nitrogen, and hydrogen metabolisms.</title>
        <authorList>
            <person name="Justice N.B."/>
            <person name="Norman A."/>
            <person name="Brown C.T."/>
            <person name="Singh A."/>
            <person name="Thomas B.C."/>
            <person name="Banfield J.F."/>
        </authorList>
    </citation>
    <scope>NUCLEOTIDE SEQUENCE [LARGE SCALE GENOMIC DNA]</scope>
    <source>
        <strain evidence="2">AMDSBA1</strain>
    </source>
</reference>
<name>A0A2T2WV38_9FIRM</name>
<dbReference type="EMBL" id="PXYT01000042">
    <property type="protein sequence ID" value="PSR26104.1"/>
    <property type="molecule type" value="Genomic_DNA"/>
</dbReference>
<feature type="transmembrane region" description="Helical" evidence="1">
    <location>
        <begin position="21"/>
        <end position="39"/>
    </location>
</feature>
<feature type="transmembrane region" description="Helical" evidence="1">
    <location>
        <begin position="423"/>
        <end position="440"/>
    </location>
</feature>
<dbReference type="AlphaFoldDB" id="A0A2T2WV38"/>
<feature type="transmembrane region" description="Helical" evidence="1">
    <location>
        <begin position="284"/>
        <end position="302"/>
    </location>
</feature>
<feature type="transmembrane region" description="Helical" evidence="1">
    <location>
        <begin position="395"/>
        <end position="411"/>
    </location>
</feature>
<gene>
    <name evidence="2" type="ORF">C7B43_14935</name>
</gene>
<organism evidence="2 3">
    <name type="scientific">Sulfobacillus benefaciens</name>
    <dbReference type="NCBI Taxonomy" id="453960"/>
    <lineage>
        <taxon>Bacteria</taxon>
        <taxon>Bacillati</taxon>
        <taxon>Bacillota</taxon>
        <taxon>Clostridia</taxon>
        <taxon>Eubacteriales</taxon>
        <taxon>Clostridiales Family XVII. Incertae Sedis</taxon>
        <taxon>Sulfobacillus</taxon>
    </lineage>
</organism>
<dbReference type="Proteomes" id="UP000242699">
    <property type="component" value="Unassembled WGS sequence"/>
</dbReference>
<feature type="transmembrane region" description="Helical" evidence="1">
    <location>
        <begin position="166"/>
        <end position="186"/>
    </location>
</feature>
<proteinExistence type="predicted"/>
<feature type="transmembrane region" description="Helical" evidence="1">
    <location>
        <begin position="198"/>
        <end position="231"/>
    </location>
</feature>
<feature type="transmembrane region" description="Helical" evidence="1">
    <location>
        <begin position="251"/>
        <end position="272"/>
    </location>
</feature>
<feature type="transmembrane region" description="Helical" evidence="1">
    <location>
        <begin position="322"/>
        <end position="338"/>
    </location>
</feature>
<accession>A0A2T2WV38</accession>
<feature type="transmembrane region" description="Helical" evidence="1">
    <location>
        <begin position="90"/>
        <end position="110"/>
    </location>
</feature>
<evidence type="ECO:0000256" key="1">
    <source>
        <dbReference type="SAM" id="Phobius"/>
    </source>
</evidence>
<keyword evidence="1" id="KW-1133">Transmembrane helix</keyword>